<gene>
    <name evidence="1" type="ORF">BCR44DRAFT_1435991</name>
</gene>
<dbReference type="Proteomes" id="UP000193411">
    <property type="component" value="Unassembled WGS sequence"/>
</dbReference>
<organism evidence="1 2">
    <name type="scientific">Catenaria anguillulae PL171</name>
    <dbReference type="NCBI Taxonomy" id="765915"/>
    <lineage>
        <taxon>Eukaryota</taxon>
        <taxon>Fungi</taxon>
        <taxon>Fungi incertae sedis</taxon>
        <taxon>Blastocladiomycota</taxon>
        <taxon>Blastocladiomycetes</taxon>
        <taxon>Blastocladiales</taxon>
        <taxon>Catenariaceae</taxon>
        <taxon>Catenaria</taxon>
    </lineage>
</organism>
<keyword evidence="2" id="KW-1185">Reference proteome</keyword>
<protein>
    <submittedName>
        <fullName evidence="1">Uncharacterized protein</fullName>
    </submittedName>
</protein>
<proteinExistence type="predicted"/>
<comment type="caution">
    <text evidence="1">The sequence shown here is derived from an EMBL/GenBank/DDBJ whole genome shotgun (WGS) entry which is preliminary data.</text>
</comment>
<dbReference type="AlphaFoldDB" id="A0A1Y2HL63"/>
<reference evidence="1 2" key="1">
    <citation type="submission" date="2016-07" db="EMBL/GenBank/DDBJ databases">
        <title>Pervasive Adenine N6-methylation of Active Genes in Fungi.</title>
        <authorList>
            <consortium name="DOE Joint Genome Institute"/>
            <person name="Mondo S.J."/>
            <person name="Dannebaum R.O."/>
            <person name="Kuo R.C."/>
            <person name="Labutti K."/>
            <person name="Haridas S."/>
            <person name="Kuo A."/>
            <person name="Salamov A."/>
            <person name="Ahrendt S.R."/>
            <person name="Lipzen A."/>
            <person name="Sullivan W."/>
            <person name="Andreopoulos W.B."/>
            <person name="Clum A."/>
            <person name="Lindquist E."/>
            <person name="Daum C."/>
            <person name="Ramamoorthy G.K."/>
            <person name="Gryganskyi A."/>
            <person name="Culley D."/>
            <person name="Magnuson J.K."/>
            <person name="James T.Y."/>
            <person name="O'Malley M.A."/>
            <person name="Stajich J.E."/>
            <person name="Spatafora J.W."/>
            <person name="Visel A."/>
            <person name="Grigoriev I.V."/>
        </authorList>
    </citation>
    <scope>NUCLEOTIDE SEQUENCE [LARGE SCALE GENOMIC DNA]</scope>
    <source>
        <strain evidence="1 2">PL171</strain>
    </source>
</reference>
<evidence type="ECO:0000313" key="2">
    <source>
        <dbReference type="Proteomes" id="UP000193411"/>
    </source>
</evidence>
<sequence>MHFVVVHAHAAMAMRNARAGRPQMKPRPLPPHLCSPCAVMTTTTGRPVAWTWWATGRVWPWPRVCWRAGRPAACRASCWMEAGRTG</sequence>
<name>A0A1Y2HL63_9FUNG</name>
<dbReference type="EMBL" id="MCFL01000027">
    <property type="protein sequence ID" value="ORZ34581.1"/>
    <property type="molecule type" value="Genomic_DNA"/>
</dbReference>
<evidence type="ECO:0000313" key="1">
    <source>
        <dbReference type="EMBL" id="ORZ34581.1"/>
    </source>
</evidence>
<accession>A0A1Y2HL63</accession>